<accession>A0A3Q2QSC6</accession>
<feature type="region of interest" description="Disordered" evidence="5">
    <location>
        <begin position="155"/>
        <end position="179"/>
    </location>
</feature>
<evidence type="ECO:0000256" key="4">
    <source>
        <dbReference type="PROSITE-ProRule" id="PRU00175"/>
    </source>
</evidence>
<organism evidence="7 8">
    <name type="scientific">Fundulus heteroclitus</name>
    <name type="common">Killifish</name>
    <name type="synonym">Mummichog</name>
    <dbReference type="NCBI Taxonomy" id="8078"/>
    <lineage>
        <taxon>Eukaryota</taxon>
        <taxon>Metazoa</taxon>
        <taxon>Chordata</taxon>
        <taxon>Craniata</taxon>
        <taxon>Vertebrata</taxon>
        <taxon>Euteleostomi</taxon>
        <taxon>Actinopterygii</taxon>
        <taxon>Neopterygii</taxon>
        <taxon>Teleostei</taxon>
        <taxon>Neoteleostei</taxon>
        <taxon>Acanthomorphata</taxon>
        <taxon>Ovalentaria</taxon>
        <taxon>Atherinomorphae</taxon>
        <taxon>Cyprinodontiformes</taxon>
        <taxon>Fundulidae</taxon>
        <taxon>Fundulus</taxon>
    </lineage>
</organism>
<sequence>CLIPANTLVLEYVKSKCGEKVKRIQGERSVIDFRAEESDPQGSVQVTFSAQRDSPSSADRVHVDFVKQRFLTFYQRTASDLQQTSVCLAPHTPEELQRKFLSPTSQSSGKGPVNKVPPCPICMELVPPQRKKTLQCKHSFCKDCLKRRIKRYSHTSLMQHKRGHIGSERRFKGHGSKSW</sequence>
<evidence type="ECO:0000256" key="5">
    <source>
        <dbReference type="SAM" id="MobiDB-lite"/>
    </source>
</evidence>
<evidence type="ECO:0000313" key="7">
    <source>
        <dbReference type="Ensembl" id="ENSFHEP00000030519.1"/>
    </source>
</evidence>
<reference evidence="7" key="2">
    <citation type="submission" date="2025-09" db="UniProtKB">
        <authorList>
            <consortium name="Ensembl"/>
        </authorList>
    </citation>
    <scope>IDENTIFICATION</scope>
</reference>
<keyword evidence="1" id="KW-0479">Metal-binding</keyword>
<dbReference type="STRING" id="8078.ENSFHEP00000030519"/>
<dbReference type="Proteomes" id="UP000265000">
    <property type="component" value="Unplaced"/>
</dbReference>
<feature type="domain" description="RING-type" evidence="6">
    <location>
        <begin position="119"/>
        <end position="147"/>
    </location>
</feature>
<dbReference type="AlphaFoldDB" id="A0A3Q2QSC6"/>
<dbReference type="InterPro" id="IPR017907">
    <property type="entry name" value="Znf_RING_CS"/>
</dbReference>
<keyword evidence="8" id="KW-1185">Reference proteome</keyword>
<evidence type="ECO:0000259" key="6">
    <source>
        <dbReference type="PROSITE" id="PS50089"/>
    </source>
</evidence>
<evidence type="ECO:0000256" key="1">
    <source>
        <dbReference type="ARBA" id="ARBA00022723"/>
    </source>
</evidence>
<proteinExistence type="predicted"/>
<evidence type="ECO:0000256" key="2">
    <source>
        <dbReference type="ARBA" id="ARBA00022771"/>
    </source>
</evidence>
<dbReference type="InterPro" id="IPR027370">
    <property type="entry name" value="Znf-RING_euk"/>
</dbReference>
<dbReference type="InterPro" id="IPR001841">
    <property type="entry name" value="Znf_RING"/>
</dbReference>
<keyword evidence="3" id="KW-0862">Zinc</keyword>
<dbReference type="InterPro" id="IPR013083">
    <property type="entry name" value="Znf_RING/FYVE/PHD"/>
</dbReference>
<evidence type="ECO:0000256" key="3">
    <source>
        <dbReference type="ARBA" id="ARBA00022833"/>
    </source>
</evidence>
<dbReference type="Ensembl" id="ENSFHET00000022132.1">
    <property type="protein sequence ID" value="ENSFHEP00000030519.1"/>
    <property type="gene ID" value="ENSFHEG00000015868.1"/>
</dbReference>
<keyword evidence="2 4" id="KW-0863">Zinc-finger</keyword>
<reference evidence="7" key="1">
    <citation type="submission" date="2025-08" db="UniProtKB">
        <authorList>
            <consortium name="Ensembl"/>
        </authorList>
    </citation>
    <scope>IDENTIFICATION</scope>
</reference>
<evidence type="ECO:0000313" key="8">
    <source>
        <dbReference type="Proteomes" id="UP000265000"/>
    </source>
</evidence>
<dbReference type="Gene3D" id="3.30.40.10">
    <property type="entry name" value="Zinc/RING finger domain, C3HC4 (zinc finger)"/>
    <property type="match status" value="1"/>
</dbReference>
<dbReference type="Pfam" id="PF13445">
    <property type="entry name" value="zf-RING_UBOX"/>
    <property type="match status" value="1"/>
</dbReference>
<feature type="compositionally biased region" description="Basic residues" evidence="5">
    <location>
        <begin position="155"/>
        <end position="164"/>
    </location>
</feature>
<dbReference type="SUPFAM" id="SSF57850">
    <property type="entry name" value="RING/U-box"/>
    <property type="match status" value="1"/>
</dbReference>
<dbReference type="GO" id="GO:0008270">
    <property type="term" value="F:zinc ion binding"/>
    <property type="evidence" value="ECO:0007669"/>
    <property type="project" value="UniProtKB-KW"/>
</dbReference>
<protein>
    <recommendedName>
        <fullName evidence="6">RING-type domain-containing protein</fullName>
    </recommendedName>
</protein>
<dbReference type="PROSITE" id="PS00518">
    <property type="entry name" value="ZF_RING_1"/>
    <property type="match status" value="1"/>
</dbReference>
<name>A0A3Q2QSC6_FUNHE</name>
<dbReference type="PROSITE" id="PS50089">
    <property type="entry name" value="ZF_RING_2"/>
    <property type="match status" value="1"/>
</dbReference>